<protein>
    <recommendedName>
        <fullName evidence="1">DUF5672 domain-containing protein</fullName>
    </recommendedName>
</protein>
<dbReference type="AlphaFoldDB" id="D1W2U5"/>
<dbReference type="eggNOG" id="ENOG502Z956">
    <property type="taxonomic scope" value="Bacteria"/>
</dbReference>
<sequence>MERNKMEKNKLLVVIPVYHPMLKAYEKAALDHNLSLLEGFSVVFLQPNNVDMSQLNAQYPNVGVIEVSGDWLGTANGIQGYNRMMMSESFYKLFQDYTYIFICHVDAWLFKNELVSWCDRDFDLVAAPWPTRPRYTRFPLKQYLKLKLLLKPKNKIIHSQMFGRIGNGGLCLRKVKTFQEACVQYADEIEYYNSQPDALHNEDLFWALVPPLKVPSVKEALTFSFDLKPELCYQLNGNRLPMACHGFNKPVRVSFWKQFIPALNG</sequence>
<name>D1W2U5_9BACT</name>
<dbReference type="Pfam" id="PF18922">
    <property type="entry name" value="DUF5672"/>
    <property type="match status" value="1"/>
</dbReference>
<gene>
    <name evidence="2" type="ORF">HMPREF0650_2218</name>
</gene>
<dbReference type="STRING" id="679190.HMPREF0650_2218"/>
<organism evidence="2 3">
    <name type="scientific">Hoylesella buccalis ATCC 35310</name>
    <dbReference type="NCBI Taxonomy" id="679190"/>
    <lineage>
        <taxon>Bacteria</taxon>
        <taxon>Pseudomonadati</taxon>
        <taxon>Bacteroidota</taxon>
        <taxon>Bacteroidia</taxon>
        <taxon>Bacteroidales</taxon>
        <taxon>Prevotellaceae</taxon>
        <taxon>Hoylesella</taxon>
    </lineage>
</organism>
<dbReference type="EMBL" id="ADEG01000012">
    <property type="protein sequence ID" value="EFA93084.1"/>
    <property type="molecule type" value="Genomic_DNA"/>
</dbReference>
<dbReference type="InterPro" id="IPR043729">
    <property type="entry name" value="DUF5672"/>
</dbReference>
<evidence type="ECO:0000313" key="2">
    <source>
        <dbReference type="EMBL" id="EFA93084.1"/>
    </source>
</evidence>
<comment type="caution">
    <text evidence="2">The sequence shown here is derived from an EMBL/GenBank/DDBJ whole genome shotgun (WGS) entry which is preliminary data.</text>
</comment>
<keyword evidence="3" id="KW-1185">Reference proteome</keyword>
<proteinExistence type="predicted"/>
<dbReference type="Proteomes" id="UP000005283">
    <property type="component" value="Unassembled WGS sequence"/>
</dbReference>
<accession>D1W2U5</accession>
<evidence type="ECO:0000259" key="1">
    <source>
        <dbReference type="Pfam" id="PF18922"/>
    </source>
</evidence>
<evidence type="ECO:0000313" key="3">
    <source>
        <dbReference type="Proteomes" id="UP000005283"/>
    </source>
</evidence>
<reference evidence="2 3" key="1">
    <citation type="submission" date="2009-12" db="EMBL/GenBank/DDBJ databases">
        <title>Genome Sequence of Prevotella buccalis ATCC 35310.</title>
        <authorList>
            <person name="Durkin A.S."/>
            <person name="Madupu R."/>
            <person name="Torralba M."/>
            <person name="Methe B."/>
            <person name="Sutton G."/>
            <person name="Strausberg R.L."/>
            <person name="Nelson K.E."/>
        </authorList>
    </citation>
    <scope>NUCLEOTIDE SEQUENCE [LARGE SCALE GENOMIC DNA]</scope>
    <source>
        <strain evidence="2 3">ATCC 35310</strain>
    </source>
</reference>
<feature type="domain" description="DUF5672" evidence="1">
    <location>
        <begin position="76"/>
        <end position="245"/>
    </location>
</feature>